<dbReference type="PANTHER" id="PTHR12480:SF6">
    <property type="entry name" value="2-OXOGLUTARATE AND IRON-DEPENDENT OXYGENASE JMJD4"/>
    <property type="match status" value="1"/>
</dbReference>
<dbReference type="GO" id="GO:0005737">
    <property type="term" value="C:cytoplasm"/>
    <property type="evidence" value="ECO:0007669"/>
    <property type="project" value="TreeGrafter"/>
</dbReference>
<sequence length="300" mass="35107">MTNKPAFFNNEETSGVDRVTNLTYEYFVNQYLKPCKPVVIKDATKNWIAHEVWDFTFFIKKYGNCQLQIDGKFYKFHDFIDLVMNANNNNPAPYLREMNIPINFPNLMFYLQPELQYTLPNRLTSKLLPKSFEKNWGMRKGMMELLIGGRGSGFPFLHYDLFKSHGFVTQIRGYKEFILYSPVESEYLYPMASKRDVSSIKSIESPDLDKFPLFTKAKPIKVLVREKESIFIPSGWWYITKILSPSIAVLINFINPDNWSNFIEEYCLSLGNFNIIKLKLRKTYLTAIGLLMSCQEHVKP</sequence>
<organism evidence="2 3">
    <name type="scientific">Nostoc minutum NIES-26</name>
    <dbReference type="NCBI Taxonomy" id="1844469"/>
    <lineage>
        <taxon>Bacteria</taxon>
        <taxon>Bacillati</taxon>
        <taxon>Cyanobacteriota</taxon>
        <taxon>Cyanophyceae</taxon>
        <taxon>Nostocales</taxon>
        <taxon>Nostocaceae</taxon>
        <taxon>Nostoc</taxon>
    </lineage>
</organism>
<dbReference type="AlphaFoldDB" id="A0A367RW46"/>
<dbReference type="SMART" id="SM00558">
    <property type="entry name" value="JmjC"/>
    <property type="match status" value="1"/>
</dbReference>
<reference evidence="2" key="1">
    <citation type="submission" date="2016-04" db="EMBL/GenBank/DDBJ databases">
        <authorList>
            <person name="Tabuchi Yagui T.R."/>
        </authorList>
    </citation>
    <scope>NUCLEOTIDE SEQUENCE [LARGE SCALE GENOMIC DNA]</scope>
    <source>
        <strain evidence="2">NIES-26</strain>
    </source>
</reference>
<dbReference type="InterPro" id="IPR003347">
    <property type="entry name" value="JmjC_dom"/>
</dbReference>
<name>A0A367RW46_9NOSO</name>
<evidence type="ECO:0000259" key="1">
    <source>
        <dbReference type="PROSITE" id="PS51184"/>
    </source>
</evidence>
<dbReference type="Gene3D" id="2.60.120.650">
    <property type="entry name" value="Cupin"/>
    <property type="match status" value="1"/>
</dbReference>
<dbReference type="GO" id="GO:0045905">
    <property type="term" value="P:positive regulation of translational termination"/>
    <property type="evidence" value="ECO:0007669"/>
    <property type="project" value="TreeGrafter"/>
</dbReference>
<dbReference type="InterPro" id="IPR041667">
    <property type="entry name" value="Cupin_8"/>
</dbReference>
<dbReference type="GO" id="GO:0043565">
    <property type="term" value="F:sequence-specific DNA binding"/>
    <property type="evidence" value="ECO:0007669"/>
    <property type="project" value="TreeGrafter"/>
</dbReference>
<dbReference type="EMBL" id="LXQD01000041">
    <property type="protein sequence ID" value="RCJ40836.1"/>
    <property type="molecule type" value="Genomic_DNA"/>
</dbReference>
<dbReference type="Pfam" id="PF13621">
    <property type="entry name" value="Cupin_8"/>
    <property type="match status" value="1"/>
</dbReference>
<proteinExistence type="predicted"/>
<dbReference type="PROSITE" id="PS51184">
    <property type="entry name" value="JMJC"/>
    <property type="match status" value="1"/>
</dbReference>
<dbReference type="SUPFAM" id="SSF51197">
    <property type="entry name" value="Clavaminate synthase-like"/>
    <property type="match status" value="1"/>
</dbReference>
<protein>
    <recommendedName>
        <fullName evidence="1">JmjC domain-containing protein</fullName>
    </recommendedName>
</protein>
<evidence type="ECO:0000313" key="3">
    <source>
        <dbReference type="Proteomes" id="UP000252107"/>
    </source>
</evidence>
<dbReference type="GO" id="GO:0016706">
    <property type="term" value="F:2-oxoglutarate-dependent dioxygenase activity"/>
    <property type="evidence" value="ECO:0007669"/>
    <property type="project" value="TreeGrafter"/>
</dbReference>
<dbReference type="PANTHER" id="PTHR12480">
    <property type="entry name" value="ARGININE DEMETHYLASE AND LYSYL-HYDROXYLASE JMJD"/>
    <property type="match status" value="1"/>
</dbReference>
<gene>
    <name evidence="2" type="ORF">A6770_37315</name>
</gene>
<accession>A0A367RW46</accession>
<evidence type="ECO:0000313" key="2">
    <source>
        <dbReference type="EMBL" id="RCJ40836.1"/>
    </source>
</evidence>
<dbReference type="InterPro" id="IPR050910">
    <property type="entry name" value="JMJD6_ArgDemeth/LysHydrox"/>
</dbReference>
<comment type="caution">
    <text evidence="2">The sequence shown here is derived from an EMBL/GenBank/DDBJ whole genome shotgun (WGS) entry which is preliminary data.</text>
</comment>
<feature type="domain" description="JmjC" evidence="1">
    <location>
        <begin position="108"/>
        <end position="270"/>
    </location>
</feature>
<keyword evidence="3" id="KW-1185">Reference proteome</keyword>
<dbReference type="Proteomes" id="UP000252107">
    <property type="component" value="Unassembled WGS sequence"/>
</dbReference>